<dbReference type="AlphaFoldDB" id="A0A0R2I274"/>
<evidence type="ECO:0000313" key="1">
    <source>
        <dbReference type="EMBL" id="KRN59299.1"/>
    </source>
</evidence>
<dbReference type="InterPro" id="IPR021462">
    <property type="entry name" value="DUF3114"/>
</dbReference>
<dbReference type="Pfam" id="PF11311">
    <property type="entry name" value="DUF3114"/>
    <property type="match status" value="1"/>
</dbReference>
<sequence>MLEVNMFNHLINLWRYWQNRCLLRHADETLWHQYRQLITEGWDQSACHAYLLTAQVTADLTELFQSVHVVGSDPYINLLKVSRQTPAAKLNLMLNRHLQTTIDEYGFLQLNESNYQLAEMLSPQSAFFPYLRDLVVAAYPTPMGLKIDALGRQMHLFRCYLDRQVINFIRHYRHDAMPANASDYDRLLQYCQDHEIDLDYQTGANFHNRYHDDFDYPHNMKVQLMRDSMASQLNDARMIEFIVDIDSGRFVSEWNVYRQLADGRIDANPAHYSLAELKEVANTESFNYGIPYGVYHVPAGYRGSHRRLDVEQPRDSDIRRQSKQYWVYPYDYDQGGPFAEIVAAGDDADVTAWRGVPAKERPQVYGDFVNFLKAHPGNNPGMRLFLIKQVRSF</sequence>
<dbReference type="Proteomes" id="UP000050934">
    <property type="component" value="Unassembled WGS sequence"/>
</dbReference>
<comment type="caution">
    <text evidence="1">The sequence shown here is derived from an EMBL/GenBank/DDBJ whole genome shotgun (WGS) entry which is preliminary data.</text>
</comment>
<organism evidence="1 2">
    <name type="scientific">Limosilactobacillus secaliphilus</name>
    <dbReference type="NCBI Taxonomy" id="396268"/>
    <lineage>
        <taxon>Bacteria</taxon>
        <taxon>Bacillati</taxon>
        <taxon>Bacillota</taxon>
        <taxon>Bacilli</taxon>
        <taxon>Lactobacillales</taxon>
        <taxon>Lactobacillaceae</taxon>
        <taxon>Limosilactobacillus</taxon>
    </lineage>
</organism>
<reference evidence="1 2" key="1">
    <citation type="journal article" date="2015" name="Genome Announc.">
        <title>Expanding the biotechnology potential of lactobacilli through comparative genomics of 213 strains and associated genera.</title>
        <authorList>
            <person name="Sun Z."/>
            <person name="Harris H.M."/>
            <person name="McCann A."/>
            <person name="Guo C."/>
            <person name="Argimon S."/>
            <person name="Zhang W."/>
            <person name="Yang X."/>
            <person name="Jeffery I.B."/>
            <person name="Cooney J.C."/>
            <person name="Kagawa T.F."/>
            <person name="Liu W."/>
            <person name="Song Y."/>
            <person name="Salvetti E."/>
            <person name="Wrobel A."/>
            <person name="Rasinkangas P."/>
            <person name="Parkhill J."/>
            <person name="Rea M.C."/>
            <person name="O'Sullivan O."/>
            <person name="Ritari J."/>
            <person name="Douillard F.P."/>
            <person name="Paul Ross R."/>
            <person name="Yang R."/>
            <person name="Briner A.E."/>
            <person name="Felis G.E."/>
            <person name="de Vos W.M."/>
            <person name="Barrangou R."/>
            <person name="Klaenhammer T.R."/>
            <person name="Caufield P.W."/>
            <person name="Cui Y."/>
            <person name="Zhang H."/>
            <person name="O'Toole P.W."/>
        </authorList>
    </citation>
    <scope>NUCLEOTIDE SEQUENCE [LARGE SCALE GENOMIC DNA]</scope>
    <source>
        <strain evidence="1 2">DSM 17896</strain>
    </source>
</reference>
<protein>
    <recommendedName>
        <fullName evidence="3">DUF3114 domain-containing protein</fullName>
    </recommendedName>
</protein>
<dbReference type="PATRIC" id="fig|396268.3.peg.1468"/>
<gene>
    <name evidence="1" type="ORF">IV45_GL001447</name>
</gene>
<name>A0A0R2I274_9LACO</name>
<keyword evidence="2" id="KW-1185">Reference proteome</keyword>
<dbReference type="EMBL" id="JQBW01000005">
    <property type="protein sequence ID" value="KRN59299.1"/>
    <property type="molecule type" value="Genomic_DNA"/>
</dbReference>
<proteinExistence type="predicted"/>
<dbReference type="STRING" id="396268.IV45_GL001447"/>
<accession>A0A0R2I274</accession>
<evidence type="ECO:0008006" key="3">
    <source>
        <dbReference type="Google" id="ProtNLM"/>
    </source>
</evidence>
<evidence type="ECO:0000313" key="2">
    <source>
        <dbReference type="Proteomes" id="UP000050934"/>
    </source>
</evidence>